<evidence type="ECO:0000313" key="10">
    <source>
        <dbReference type="Proteomes" id="UP000184241"/>
    </source>
</evidence>
<evidence type="ECO:0000256" key="1">
    <source>
        <dbReference type="ARBA" id="ARBA00004651"/>
    </source>
</evidence>
<dbReference type="GO" id="GO:0005886">
    <property type="term" value="C:plasma membrane"/>
    <property type="evidence" value="ECO:0007669"/>
    <property type="project" value="UniProtKB-SubCell"/>
</dbReference>
<gene>
    <name evidence="9" type="ORF">SAMN02745941_02978</name>
</gene>
<feature type="transmembrane region" description="Helical" evidence="8">
    <location>
        <begin position="92"/>
        <end position="111"/>
    </location>
</feature>
<dbReference type="AlphaFoldDB" id="A0A1M5ZID6"/>
<dbReference type="Gene3D" id="1.10.3470.10">
    <property type="entry name" value="ABC transporter involved in vitamin B12 uptake, BtuC"/>
    <property type="match status" value="1"/>
</dbReference>
<keyword evidence="5 8" id="KW-0812">Transmembrane</keyword>
<comment type="subcellular location">
    <subcellularLocation>
        <location evidence="1">Cell membrane</location>
        <topology evidence="1">Multi-pass membrane protein</topology>
    </subcellularLocation>
</comment>
<dbReference type="GO" id="GO:0033214">
    <property type="term" value="P:siderophore-iron import into cell"/>
    <property type="evidence" value="ECO:0007669"/>
    <property type="project" value="TreeGrafter"/>
</dbReference>
<organism evidence="9 10">
    <name type="scientific">Clostridium intestinale DSM 6191</name>
    <dbReference type="NCBI Taxonomy" id="1121320"/>
    <lineage>
        <taxon>Bacteria</taxon>
        <taxon>Bacillati</taxon>
        <taxon>Bacillota</taxon>
        <taxon>Clostridia</taxon>
        <taxon>Eubacteriales</taxon>
        <taxon>Clostridiaceae</taxon>
        <taxon>Clostridium</taxon>
    </lineage>
</organism>
<feature type="transmembrane region" description="Helical" evidence="8">
    <location>
        <begin position="58"/>
        <end position="80"/>
    </location>
</feature>
<evidence type="ECO:0000256" key="2">
    <source>
        <dbReference type="ARBA" id="ARBA00007935"/>
    </source>
</evidence>
<evidence type="ECO:0000256" key="6">
    <source>
        <dbReference type="ARBA" id="ARBA00022989"/>
    </source>
</evidence>
<dbReference type="SUPFAM" id="SSF81345">
    <property type="entry name" value="ABC transporter involved in vitamin B12 uptake, BtuC"/>
    <property type="match status" value="1"/>
</dbReference>
<dbReference type="EMBL" id="FQXU01000009">
    <property type="protein sequence ID" value="SHI24057.1"/>
    <property type="molecule type" value="Genomic_DNA"/>
</dbReference>
<dbReference type="Proteomes" id="UP000184241">
    <property type="component" value="Unassembled WGS sequence"/>
</dbReference>
<keyword evidence="6 8" id="KW-1133">Transmembrane helix</keyword>
<sequence length="333" mass="36062">MKKKRLFISLVIFTFIIAMGSLTVGSASISSLEAIKIIINYFTKVSEGNMSEKIIMNIRAPRVLMALFTGAGLAISGVTFQGLFKNPMGDPFVLGVSSGAALGATIGLIFNLEKNNYILITLLAFGGAIVTLMLVYNVARVGNKIPIEILLLSGIAISFLCNSLISLIMILKKEAMDKIIYWTLGSLNTSSYKQVLLIVPIVVLGSLFIYRRYKDLNILSMGEEDAYSLGVEVEKVKKELIIISSLIVAALVSVTGIIGFVGLIIPHIARMIVGSNHRELIPFSFILGALFLAVCDTISRVIIAPGELPVGAVTALLGAPYFIYLLWKKKRGL</sequence>
<dbReference type="CDD" id="cd06550">
    <property type="entry name" value="TM_ABC_iron-siderophores_like"/>
    <property type="match status" value="1"/>
</dbReference>
<evidence type="ECO:0000313" key="9">
    <source>
        <dbReference type="EMBL" id="SHI24057.1"/>
    </source>
</evidence>
<accession>A0A1M5ZID6</accession>
<evidence type="ECO:0000256" key="7">
    <source>
        <dbReference type="ARBA" id="ARBA00023136"/>
    </source>
</evidence>
<feature type="transmembrane region" description="Helical" evidence="8">
    <location>
        <begin position="280"/>
        <end position="303"/>
    </location>
</feature>
<feature type="transmembrane region" description="Helical" evidence="8">
    <location>
        <begin position="240"/>
        <end position="268"/>
    </location>
</feature>
<dbReference type="GO" id="GO:0022857">
    <property type="term" value="F:transmembrane transporter activity"/>
    <property type="evidence" value="ECO:0007669"/>
    <property type="project" value="InterPro"/>
</dbReference>
<dbReference type="InterPro" id="IPR000522">
    <property type="entry name" value="ABC_transptr_permease_BtuC"/>
</dbReference>
<dbReference type="RefSeq" id="WP_073020641.1">
    <property type="nucleotide sequence ID" value="NZ_FQXU01000009.1"/>
</dbReference>
<feature type="transmembrane region" description="Helical" evidence="8">
    <location>
        <begin position="117"/>
        <end position="137"/>
    </location>
</feature>
<evidence type="ECO:0000256" key="4">
    <source>
        <dbReference type="ARBA" id="ARBA00022475"/>
    </source>
</evidence>
<dbReference type="InterPro" id="IPR037294">
    <property type="entry name" value="ABC_BtuC-like"/>
</dbReference>
<dbReference type="Pfam" id="PF01032">
    <property type="entry name" value="FecCD"/>
    <property type="match status" value="1"/>
</dbReference>
<evidence type="ECO:0000256" key="3">
    <source>
        <dbReference type="ARBA" id="ARBA00022448"/>
    </source>
</evidence>
<dbReference type="PANTHER" id="PTHR30472:SF25">
    <property type="entry name" value="ABC TRANSPORTER PERMEASE PROTEIN MJ0876-RELATED"/>
    <property type="match status" value="1"/>
</dbReference>
<feature type="transmembrane region" description="Helical" evidence="8">
    <location>
        <begin position="310"/>
        <end position="327"/>
    </location>
</feature>
<keyword evidence="4" id="KW-1003">Cell membrane</keyword>
<dbReference type="FunFam" id="1.10.3470.10:FF:000001">
    <property type="entry name" value="Vitamin B12 ABC transporter permease BtuC"/>
    <property type="match status" value="1"/>
</dbReference>
<proteinExistence type="inferred from homology"/>
<evidence type="ECO:0000256" key="5">
    <source>
        <dbReference type="ARBA" id="ARBA00022692"/>
    </source>
</evidence>
<comment type="similarity">
    <text evidence="2">Belongs to the binding-protein-dependent transport system permease family. FecCD subfamily.</text>
</comment>
<feature type="transmembrane region" description="Helical" evidence="8">
    <location>
        <begin position="149"/>
        <end position="171"/>
    </location>
</feature>
<keyword evidence="7 8" id="KW-0472">Membrane</keyword>
<protein>
    <submittedName>
        <fullName evidence="9">Iron complex transport system permease protein</fullName>
    </submittedName>
</protein>
<dbReference type="PANTHER" id="PTHR30472">
    <property type="entry name" value="FERRIC ENTEROBACTIN TRANSPORT SYSTEM PERMEASE PROTEIN"/>
    <property type="match status" value="1"/>
</dbReference>
<feature type="transmembrane region" description="Helical" evidence="8">
    <location>
        <begin position="191"/>
        <end position="210"/>
    </location>
</feature>
<name>A0A1M5ZID6_9CLOT</name>
<keyword evidence="3" id="KW-0813">Transport</keyword>
<reference evidence="9 10" key="1">
    <citation type="submission" date="2016-11" db="EMBL/GenBank/DDBJ databases">
        <authorList>
            <person name="Jaros S."/>
            <person name="Januszkiewicz K."/>
            <person name="Wedrychowicz H."/>
        </authorList>
    </citation>
    <scope>NUCLEOTIDE SEQUENCE [LARGE SCALE GENOMIC DNA]</scope>
    <source>
        <strain evidence="9 10">DSM 6191</strain>
    </source>
</reference>
<evidence type="ECO:0000256" key="8">
    <source>
        <dbReference type="SAM" id="Phobius"/>
    </source>
</evidence>